<dbReference type="InterPro" id="IPR009057">
    <property type="entry name" value="Homeodomain-like_sf"/>
</dbReference>
<dbReference type="InterPro" id="IPR011047">
    <property type="entry name" value="Quinoprotein_ADH-like_sf"/>
</dbReference>
<dbReference type="PANTHER" id="PTHR43547">
    <property type="entry name" value="TWO-COMPONENT HISTIDINE KINASE"/>
    <property type="match status" value="1"/>
</dbReference>
<evidence type="ECO:0000256" key="7">
    <source>
        <dbReference type="SAM" id="MobiDB-lite"/>
    </source>
</evidence>
<evidence type="ECO:0000256" key="1">
    <source>
        <dbReference type="ARBA" id="ARBA00000085"/>
    </source>
</evidence>
<evidence type="ECO:0000256" key="9">
    <source>
        <dbReference type="SAM" id="SignalP"/>
    </source>
</evidence>
<dbReference type="Gene3D" id="3.40.50.2300">
    <property type="match status" value="1"/>
</dbReference>
<comment type="catalytic activity">
    <reaction evidence="1">
        <text>ATP + protein L-histidine = ADP + protein N-phospho-L-histidine.</text>
        <dbReference type="EC" id="2.7.13.3"/>
    </reaction>
</comment>
<evidence type="ECO:0000259" key="10">
    <source>
        <dbReference type="PROSITE" id="PS01124"/>
    </source>
</evidence>
<dbReference type="GO" id="GO:0003700">
    <property type="term" value="F:DNA-binding transcription factor activity"/>
    <property type="evidence" value="ECO:0007669"/>
    <property type="project" value="InterPro"/>
</dbReference>
<organism evidence="13">
    <name type="scientific">Paraprevotella clara</name>
    <dbReference type="NCBI Taxonomy" id="454154"/>
    <lineage>
        <taxon>Bacteria</taxon>
        <taxon>Pseudomonadati</taxon>
        <taxon>Bacteroidota</taxon>
        <taxon>Bacteroidia</taxon>
        <taxon>Bacteroidales</taxon>
        <taxon>Prevotellaceae</taxon>
        <taxon>Paraprevotella</taxon>
    </lineage>
</organism>
<dbReference type="InterPro" id="IPR011110">
    <property type="entry name" value="Reg_prop"/>
</dbReference>
<dbReference type="SUPFAM" id="SSF47384">
    <property type="entry name" value="Homodimeric domain of signal transducing histidine kinase"/>
    <property type="match status" value="1"/>
</dbReference>
<evidence type="ECO:0000313" key="13">
    <source>
        <dbReference type="EMBL" id="VYU04972.1"/>
    </source>
</evidence>
<dbReference type="PROSITE" id="PS50110">
    <property type="entry name" value="RESPONSE_REGULATORY"/>
    <property type="match status" value="1"/>
</dbReference>
<feature type="domain" description="Histidine kinase" evidence="11">
    <location>
        <begin position="827"/>
        <end position="1048"/>
    </location>
</feature>
<dbReference type="RefSeq" id="WP_412441669.1">
    <property type="nucleotide sequence ID" value="NZ_CACRUT010000013.1"/>
</dbReference>
<dbReference type="Pfam" id="PF00072">
    <property type="entry name" value="Response_reg"/>
    <property type="match status" value="1"/>
</dbReference>
<proteinExistence type="predicted"/>
<keyword evidence="5" id="KW-0804">Transcription</keyword>
<keyword evidence="13" id="KW-0418">Kinase</keyword>
<dbReference type="PRINTS" id="PR00344">
    <property type="entry name" value="BCTRLSENSOR"/>
</dbReference>
<feature type="modified residue" description="4-aspartylphosphate" evidence="6">
    <location>
        <position position="1142"/>
    </location>
</feature>
<dbReference type="InterPro" id="IPR015943">
    <property type="entry name" value="WD40/YVTN_repeat-like_dom_sf"/>
</dbReference>
<feature type="domain" description="HTH araC/xylS-type" evidence="10">
    <location>
        <begin position="1242"/>
        <end position="1341"/>
    </location>
</feature>
<keyword evidence="8" id="KW-1133">Transmembrane helix</keyword>
<dbReference type="SMART" id="SM00448">
    <property type="entry name" value="REC"/>
    <property type="match status" value="1"/>
</dbReference>
<gene>
    <name evidence="13" type="primary">tmoS_2</name>
    <name evidence="13" type="ORF">PCLFYP37_01779</name>
</gene>
<dbReference type="InterPro" id="IPR018060">
    <property type="entry name" value="HTH_AraC"/>
</dbReference>
<dbReference type="InterPro" id="IPR011006">
    <property type="entry name" value="CheY-like_superfamily"/>
</dbReference>
<feature type="region of interest" description="Disordered" evidence="7">
    <location>
        <begin position="1340"/>
        <end position="1362"/>
    </location>
</feature>
<dbReference type="InterPro" id="IPR036097">
    <property type="entry name" value="HisK_dim/P_sf"/>
</dbReference>
<dbReference type="InterPro" id="IPR005467">
    <property type="entry name" value="His_kinase_dom"/>
</dbReference>
<evidence type="ECO:0000256" key="4">
    <source>
        <dbReference type="ARBA" id="ARBA00023015"/>
    </source>
</evidence>
<dbReference type="InterPro" id="IPR036890">
    <property type="entry name" value="HATPase_C_sf"/>
</dbReference>
<dbReference type="Gene3D" id="1.10.10.60">
    <property type="entry name" value="Homeodomain-like"/>
    <property type="match status" value="1"/>
</dbReference>
<dbReference type="PROSITE" id="PS01124">
    <property type="entry name" value="HTH_ARAC_FAMILY_2"/>
    <property type="match status" value="1"/>
</dbReference>
<dbReference type="SMART" id="SM00388">
    <property type="entry name" value="HisKA"/>
    <property type="match status" value="1"/>
</dbReference>
<keyword evidence="9" id="KW-0732">Signal</keyword>
<dbReference type="SMART" id="SM00342">
    <property type="entry name" value="HTH_ARAC"/>
    <property type="match status" value="1"/>
</dbReference>
<dbReference type="CDD" id="cd00075">
    <property type="entry name" value="HATPase"/>
    <property type="match status" value="1"/>
</dbReference>
<dbReference type="Pfam" id="PF00512">
    <property type="entry name" value="HisKA"/>
    <property type="match status" value="1"/>
</dbReference>
<dbReference type="SUPFAM" id="SSF63829">
    <property type="entry name" value="Calcium-dependent phosphotriesterase"/>
    <property type="match status" value="2"/>
</dbReference>
<keyword evidence="8" id="KW-0472">Membrane</keyword>
<dbReference type="PROSITE" id="PS50109">
    <property type="entry name" value="HIS_KIN"/>
    <property type="match status" value="1"/>
</dbReference>
<evidence type="ECO:0000259" key="12">
    <source>
        <dbReference type="PROSITE" id="PS50110"/>
    </source>
</evidence>
<dbReference type="Gene3D" id="2.130.10.10">
    <property type="entry name" value="YVTN repeat-like/Quinoprotein amine dehydrogenase"/>
    <property type="match status" value="2"/>
</dbReference>
<evidence type="ECO:0000259" key="11">
    <source>
        <dbReference type="PROSITE" id="PS50109"/>
    </source>
</evidence>
<dbReference type="Gene3D" id="1.10.287.130">
    <property type="match status" value="1"/>
</dbReference>
<dbReference type="EC" id="2.7.13.3" evidence="2"/>
<feature type="compositionally biased region" description="Acidic residues" evidence="7">
    <location>
        <begin position="1350"/>
        <end position="1362"/>
    </location>
</feature>
<dbReference type="Gene3D" id="2.60.40.10">
    <property type="entry name" value="Immunoglobulins"/>
    <property type="match status" value="1"/>
</dbReference>
<name>A0A6N3BM04_9BACT</name>
<protein>
    <recommendedName>
        <fullName evidence="2">histidine kinase</fullName>
        <ecNumber evidence="2">2.7.13.3</ecNumber>
    </recommendedName>
</protein>
<dbReference type="InterPro" id="IPR001789">
    <property type="entry name" value="Sig_transdc_resp-reg_receiver"/>
</dbReference>
<dbReference type="Pfam" id="PF07494">
    <property type="entry name" value="Reg_prop"/>
    <property type="match status" value="1"/>
</dbReference>
<dbReference type="SUPFAM" id="SSF52172">
    <property type="entry name" value="CheY-like"/>
    <property type="match status" value="1"/>
</dbReference>
<evidence type="ECO:0000256" key="6">
    <source>
        <dbReference type="PROSITE-ProRule" id="PRU00169"/>
    </source>
</evidence>
<feature type="signal peptide" evidence="9">
    <location>
        <begin position="1"/>
        <end position="20"/>
    </location>
</feature>
<dbReference type="CDD" id="cd00082">
    <property type="entry name" value="HisKA"/>
    <property type="match status" value="1"/>
</dbReference>
<dbReference type="InterPro" id="IPR004358">
    <property type="entry name" value="Sig_transdc_His_kin-like_C"/>
</dbReference>
<dbReference type="PANTHER" id="PTHR43547:SF2">
    <property type="entry name" value="HYBRID SIGNAL TRANSDUCTION HISTIDINE KINASE C"/>
    <property type="match status" value="1"/>
</dbReference>
<dbReference type="SUPFAM" id="SSF46689">
    <property type="entry name" value="Homeodomain-like"/>
    <property type="match status" value="2"/>
</dbReference>
<dbReference type="InterPro" id="IPR003661">
    <property type="entry name" value="HisK_dim/P_dom"/>
</dbReference>
<keyword evidence="4" id="KW-0805">Transcription regulation</keyword>
<sequence length="1362" mass="153281">MNWKKNLLSFLLGLSGVFMKAQTPVSFTSDQGLSNTCIRSIMEDSRKNVWISTQSGLNRYDGVKMNVYRHKKGEAGTLGHDVVSCALEVEPGSVLVGMESGVQMYSYDTDRFTDVPIIVVGGDTIHAHVISMTKLSGDSIYVCTAGYGLYRLCEDEDGKKFLKEMRDFPPAKVTLLQIFEDREKRVWFVDADGGIHCSKGGKLRRVASYPGAIELCQSSSGHLYLATAHDGLLCYSEKENRFYDVFPESRRYVMASINPGLEGQILISTDGDGLKIYDEATGLITQSNIRTYEYNLATSNVKDAIVDSNGNTWVGVYWKGVLVMPDMATSFEYVGRRSVQKNTIGTNCVTSVIGDGHGDLWVATDHCGVYHLARDGSSSVHFKPGVVKTMPSTVMSMLEDSEGTLWLGSSWSGVAKMDKHTGECVNLGAWVKDGNKIPNAYTMVEDGYKNIWIGTMGSGLFRYSLLTGELTQYKMLVDNTVVYPYQILRNPYVRVLLVHGDFLYVGTSDGLEVFTLSKEGDIRQRGRFMLKSSVRDMKVGVDGVLWAATTLGLVRFDIANESVKTYTVEDGLPINSTCSVEIASDGKIWVSTDDGLTCFNPEKGTFDNYHIEDGLQGNEFSVKASCSQDGMLYFGGINGLTLFRPSDVGKQAEMEKVELRMVDFYVNGKPVHAGDRSGHYTIIDRWFPLVDEVDLSHRDKSFSIELSTMSFSNRRVTYYYCINNGDWIALEYGQNRISFINMETGTYRIRMKAEAYGESSEVKELTVMVHPVWYLSPLAVMVYFVLLLFIFYVVLLQVREHFKAKRILEKHRQVEELNEARIQFFMNISHEIRTPMTLILSPLMKLMKSDKDETHQRSYSLIYQNSQRILRLINQLMDARKIEKGQFRLKYHKVEMVGFVNNLYELFETTAHNRGITFTFVHDMERMDVCVDPQNFDKVVMNLLSNAFKFTPDGGVVTIELKDVSGDIPGERDFRLSVTDSGVGIPDQEKSRVFERFYSGKWGGDYVGTGIGLNLTKLLVELHKGRIWAENNPEGQGTRFIVQMPQALELLEDISDDKMPQAVYSAPLEAEHVAETVAKLPEEKKGGSKHGRILVVEDETTIRRYLHGEFAGEYHVSECSNGQEAWDYIVQNVEKVDLVVSDVMMPVMDGITLCRKIKGSFNTNHIPVILLTAKSEDADRLEGLSTGADAYMSKPFNIDILRQTAENLLKNKRRLQGKYGVALQEEKMDKIELVSPNDQMMERVMKVINENISSPDLSVEFIADKIGISRVHFHRRLKDATGLTPRDFVRNIRLSQAAKLLAGKNFDITDVAIATGFRSVSTFSTCFKGYFGMTPTEYARKNAKTKTESEREEDEDVTEGLP</sequence>
<dbReference type="SUPFAM" id="SSF55874">
    <property type="entry name" value="ATPase domain of HSP90 chaperone/DNA topoisomerase II/histidine kinase"/>
    <property type="match status" value="1"/>
</dbReference>
<dbReference type="SUPFAM" id="SSF50998">
    <property type="entry name" value="Quinoprotein alcohol dehydrogenase-like"/>
    <property type="match status" value="1"/>
</dbReference>
<keyword evidence="3 6" id="KW-0597">Phosphoprotein</keyword>
<accession>A0A6N3BM04</accession>
<evidence type="ECO:0000256" key="8">
    <source>
        <dbReference type="SAM" id="Phobius"/>
    </source>
</evidence>
<dbReference type="Pfam" id="PF02518">
    <property type="entry name" value="HATPase_c"/>
    <property type="match status" value="1"/>
</dbReference>
<dbReference type="InterPro" id="IPR003594">
    <property type="entry name" value="HATPase_dom"/>
</dbReference>
<dbReference type="CDD" id="cd17574">
    <property type="entry name" value="REC_OmpR"/>
    <property type="match status" value="1"/>
</dbReference>
<dbReference type="Pfam" id="PF12833">
    <property type="entry name" value="HTH_18"/>
    <property type="match status" value="1"/>
</dbReference>
<feature type="transmembrane region" description="Helical" evidence="8">
    <location>
        <begin position="772"/>
        <end position="796"/>
    </location>
</feature>
<evidence type="ECO:0000256" key="5">
    <source>
        <dbReference type="ARBA" id="ARBA00023163"/>
    </source>
</evidence>
<reference evidence="13" key="1">
    <citation type="submission" date="2019-11" db="EMBL/GenBank/DDBJ databases">
        <authorList>
            <person name="Feng L."/>
        </authorList>
    </citation>
    <scope>NUCLEOTIDE SEQUENCE</scope>
    <source>
        <strain evidence="13">PclaraLFYP37</strain>
    </source>
</reference>
<dbReference type="GO" id="GO:0000155">
    <property type="term" value="F:phosphorelay sensor kinase activity"/>
    <property type="evidence" value="ECO:0007669"/>
    <property type="project" value="InterPro"/>
</dbReference>
<keyword evidence="13" id="KW-0808">Transferase</keyword>
<dbReference type="SMART" id="SM00387">
    <property type="entry name" value="HATPase_c"/>
    <property type="match status" value="1"/>
</dbReference>
<keyword evidence="8" id="KW-0812">Transmembrane</keyword>
<feature type="chain" id="PRO_5026751489" description="histidine kinase" evidence="9">
    <location>
        <begin position="21"/>
        <end position="1362"/>
    </location>
</feature>
<dbReference type="Gene3D" id="3.30.565.10">
    <property type="entry name" value="Histidine kinase-like ATPase, C-terminal domain"/>
    <property type="match status" value="1"/>
</dbReference>
<evidence type="ECO:0000256" key="2">
    <source>
        <dbReference type="ARBA" id="ARBA00012438"/>
    </source>
</evidence>
<dbReference type="GO" id="GO:0043565">
    <property type="term" value="F:sequence-specific DNA binding"/>
    <property type="evidence" value="ECO:0007669"/>
    <property type="project" value="InterPro"/>
</dbReference>
<dbReference type="EMBL" id="CACRUT010000013">
    <property type="protein sequence ID" value="VYU04972.1"/>
    <property type="molecule type" value="Genomic_DNA"/>
</dbReference>
<evidence type="ECO:0000256" key="3">
    <source>
        <dbReference type="ARBA" id="ARBA00022553"/>
    </source>
</evidence>
<dbReference type="InterPro" id="IPR013783">
    <property type="entry name" value="Ig-like_fold"/>
</dbReference>
<feature type="domain" description="Response regulatory" evidence="12">
    <location>
        <begin position="1092"/>
        <end position="1209"/>
    </location>
</feature>